<reference evidence="1" key="2">
    <citation type="submission" date="2021-04" db="EMBL/GenBank/DDBJ databases">
        <authorList>
            <person name="Chebbi M.A.C M."/>
        </authorList>
    </citation>
    <scope>NUCLEOTIDE SEQUENCE</scope>
</reference>
<dbReference type="EMBL" id="HF586479">
    <property type="protein sequence ID" value="CCQ71373.1"/>
    <property type="molecule type" value="Genomic_DNA"/>
</dbReference>
<sequence>MASYHDERPNWIKPNDPFFAMYPNSCVNRTVWLLRTVPTQTPTIEGKPISILEYFMSMDEESFWLVIDRCPECTSSYPLFYAYYRRLHRRDSQLLNMLNQENYLGIDLLFKPSLELQPRISGKRRLLRGRCIEGCPSETRTSFKRNKFISLKNKIRTTFYAFNY</sequence>
<keyword evidence="3" id="KW-1185">Reference proteome</keyword>
<organism evidence="2">
    <name type="scientific">Cotesia congregata</name>
    <name type="common">Parasitoid wasp</name>
    <name type="synonym">Apanteles congregatus</name>
    <dbReference type="NCBI Taxonomy" id="51543"/>
    <lineage>
        <taxon>Eukaryota</taxon>
        <taxon>Metazoa</taxon>
        <taxon>Ecdysozoa</taxon>
        <taxon>Arthropoda</taxon>
        <taxon>Hexapoda</taxon>
        <taxon>Insecta</taxon>
        <taxon>Pterygota</taxon>
        <taxon>Neoptera</taxon>
        <taxon>Endopterygota</taxon>
        <taxon>Hymenoptera</taxon>
        <taxon>Apocrita</taxon>
        <taxon>Ichneumonoidea</taxon>
        <taxon>Braconidae</taxon>
        <taxon>Microgastrinae</taxon>
        <taxon>Cotesia</taxon>
    </lineage>
</organism>
<dbReference type="AlphaFoldDB" id="S6D9N0"/>
<dbReference type="EMBL" id="CAJNRD030001120">
    <property type="protein sequence ID" value="CAG5094021.1"/>
    <property type="molecule type" value="Genomic_DNA"/>
</dbReference>
<gene>
    <name evidence="2" type="primary">bv20-2</name>
    <name evidence="1" type="ORF">HICCMSTLAB_LOCUS7347</name>
</gene>
<protein>
    <submittedName>
        <fullName evidence="1">Cc_bv20.2_26.8</fullName>
    </submittedName>
</protein>
<accession>S6D9N0</accession>
<reference evidence="2" key="1">
    <citation type="journal article" date="2013" name="Philos. Trans. R. Soc. Lond., B, Biol. Sci.">
        <title>Functional endogenous viral elements in the genome of the parasitoid wasp Cotesia congregata: insights into the evolutionary dynamics of bracoviruses.</title>
        <authorList>
            <person name="Bezier A."/>
            <person name="Louis F."/>
            <person name="Jancek S."/>
            <person name="Periquet G."/>
            <person name="Theze J."/>
            <person name="Gyapay G."/>
            <person name="Musset K."/>
            <person name="Lesobre J."/>
            <person name="Lenoble P."/>
            <person name="Dupuy C."/>
            <person name="Gundersen-Rindal D."/>
            <person name="Herniou E.A.Drezen.J.M."/>
        </authorList>
    </citation>
    <scope>NUCLEOTIDE SEQUENCE</scope>
</reference>
<evidence type="ECO:0000313" key="2">
    <source>
        <dbReference type="EMBL" id="CCQ71373.1"/>
    </source>
</evidence>
<evidence type="ECO:0000313" key="1">
    <source>
        <dbReference type="EMBL" id="CAG5094021.1"/>
    </source>
</evidence>
<dbReference type="Proteomes" id="UP000786811">
    <property type="component" value="Unassembled WGS sequence"/>
</dbReference>
<evidence type="ECO:0000313" key="3">
    <source>
        <dbReference type="Proteomes" id="UP000786811"/>
    </source>
</evidence>
<name>S6D9N0_COTCN</name>
<proteinExistence type="predicted"/>